<dbReference type="PRINTS" id="PR00252">
    <property type="entry name" value="NRIONCHANNEL"/>
</dbReference>
<evidence type="ECO:0000256" key="1">
    <source>
        <dbReference type="ARBA" id="ARBA00009237"/>
    </source>
</evidence>
<evidence type="ECO:0000256" key="14">
    <source>
        <dbReference type="ARBA" id="ARBA00023286"/>
    </source>
</evidence>
<dbReference type="PRINTS" id="PR00254">
    <property type="entry name" value="NICOTINICR"/>
</dbReference>
<keyword evidence="12" id="KW-0325">Glycoprotein</keyword>
<dbReference type="AlphaFoldDB" id="A0AAD7SU02"/>
<keyword evidence="3" id="KW-1003">Cell membrane</keyword>
<evidence type="ECO:0000256" key="11">
    <source>
        <dbReference type="ARBA" id="ARBA00023170"/>
    </source>
</evidence>
<keyword evidence="8 20" id="KW-0406">Ion transport</keyword>
<dbReference type="FunFam" id="1.20.58.390:FF:000022">
    <property type="entry name" value="Nicotinic acetylcholine receptor subunit alpha4"/>
    <property type="match status" value="1"/>
</dbReference>
<comment type="caution">
    <text evidence="23">The sequence shown here is derived from an EMBL/GenBank/DDBJ whole genome shotgun (WGS) entry which is preliminary data.</text>
</comment>
<comment type="similarity">
    <text evidence="1">Belongs to the ligand-gated ion channel (TC 1.A.9) family. Acetylcholine receptor (TC 1.A.9.1) subfamily.</text>
</comment>
<dbReference type="NCBIfam" id="TIGR00860">
    <property type="entry name" value="LIC"/>
    <property type="match status" value="1"/>
</dbReference>
<dbReference type="PROSITE" id="PS00236">
    <property type="entry name" value="NEUROTR_ION_CHANNEL"/>
    <property type="match status" value="1"/>
</dbReference>
<evidence type="ECO:0000256" key="9">
    <source>
        <dbReference type="ARBA" id="ARBA00023136"/>
    </source>
</evidence>
<dbReference type="Proteomes" id="UP001221898">
    <property type="component" value="Unassembled WGS sequence"/>
</dbReference>
<feature type="transmembrane region" description="Helical" evidence="20">
    <location>
        <begin position="230"/>
        <end position="253"/>
    </location>
</feature>
<evidence type="ECO:0000256" key="13">
    <source>
        <dbReference type="ARBA" id="ARBA00023257"/>
    </source>
</evidence>
<dbReference type="SUPFAM" id="SSF90112">
    <property type="entry name" value="Neurotransmitter-gated ion-channel transmembrane pore"/>
    <property type="match status" value="1"/>
</dbReference>
<dbReference type="GO" id="GO:0022848">
    <property type="term" value="F:acetylcholine-gated monoatomic cation-selective channel activity"/>
    <property type="evidence" value="ECO:0007669"/>
    <property type="project" value="InterPro"/>
</dbReference>
<keyword evidence="5 20" id="KW-0732">Signal</keyword>
<evidence type="ECO:0000259" key="22">
    <source>
        <dbReference type="Pfam" id="PF02932"/>
    </source>
</evidence>
<dbReference type="PANTHER" id="PTHR18945">
    <property type="entry name" value="NEUROTRANSMITTER GATED ION CHANNEL"/>
    <property type="match status" value="1"/>
</dbReference>
<comment type="subcellular location">
    <subcellularLocation>
        <location evidence="16">Postsynaptic cell membrane</location>
        <topology evidence="16">Multi-pass membrane protein</topology>
    </subcellularLocation>
</comment>
<dbReference type="InterPro" id="IPR036734">
    <property type="entry name" value="Neur_chan_lig-bd_sf"/>
</dbReference>
<proteinExistence type="inferred from homology"/>
<dbReference type="InterPro" id="IPR002394">
    <property type="entry name" value="Nicotinic_acetylcholine_rcpt"/>
</dbReference>
<dbReference type="InterPro" id="IPR006201">
    <property type="entry name" value="Neur_channel"/>
</dbReference>
<dbReference type="GO" id="GO:0004888">
    <property type="term" value="F:transmembrane signaling receptor activity"/>
    <property type="evidence" value="ECO:0007669"/>
    <property type="project" value="InterPro"/>
</dbReference>
<feature type="domain" description="Neurotransmitter-gated ion-channel ligand-binding" evidence="21">
    <location>
        <begin position="24"/>
        <end position="229"/>
    </location>
</feature>
<evidence type="ECO:0000256" key="2">
    <source>
        <dbReference type="ARBA" id="ARBA00022448"/>
    </source>
</evidence>
<comment type="catalytic activity">
    <reaction evidence="19">
        <text>Ca(2+)(in) = Ca(2+)(out)</text>
        <dbReference type="Rhea" id="RHEA:29671"/>
        <dbReference type="ChEBI" id="CHEBI:29108"/>
    </reaction>
</comment>
<evidence type="ECO:0000256" key="10">
    <source>
        <dbReference type="ARBA" id="ARBA00023157"/>
    </source>
</evidence>
<keyword evidence="6 20" id="KW-1133">Transmembrane helix</keyword>
<sequence>MARTFLLWFLFFTLNESGSCAESEEKLINWLLDENRYNKLIRPAINRTERVTIRLGVSLAQLISLNEREQIMTTNAWLTQHWVDYRLVWKPSDYEGIDKLRIPSRHLWLPDIVLYNNADGTYEVTVFTNAIVLFNGSISWLPPAIYKSACKIEVKHFPFDQQNCTLKFRSWTYDHTEIDLVLKDKVASMDDFTPSGEWDILTLPGRRTVNPLDPTYVDVTYDFIIKRKPLFYTINLIIPCVLITSLAILVFYLPSDCGEKMTLCISVLLALTVFLLLISKIVPPTSLDVPLIGKYLMFTMVLVTFSIITSVCVLNVHHRSPSTHTMPAWVKLVFLVQLPALLFMRRPQESSARQRLRRQRRLRTQRAILGAGLPAPSPPLATVSSSILLRSSRSFPGPGHLYQKNSGPFGLNRPARRAEQVVTEELAVMPDVHCRPGPGLEPTLQEAVDGVCFVANHMMEDDDDQNVIEDWKYVAMVVDRMFLWIFVIVCVVGTLGLFLQPLFQHPTVPIQQPGTGPPIRDGI</sequence>
<evidence type="ECO:0000256" key="8">
    <source>
        <dbReference type="ARBA" id="ARBA00023065"/>
    </source>
</evidence>
<evidence type="ECO:0000256" key="5">
    <source>
        <dbReference type="ARBA" id="ARBA00022729"/>
    </source>
</evidence>
<evidence type="ECO:0000256" key="3">
    <source>
        <dbReference type="ARBA" id="ARBA00022475"/>
    </source>
</evidence>
<dbReference type="InterPro" id="IPR006202">
    <property type="entry name" value="Neur_chan_lig-bd"/>
</dbReference>
<feature type="signal peptide" evidence="20">
    <location>
        <begin position="1"/>
        <end position="21"/>
    </location>
</feature>
<keyword evidence="24" id="KW-1185">Reference proteome</keyword>
<name>A0AAD7SU02_9TELE</name>
<keyword evidence="9 20" id="KW-0472">Membrane</keyword>
<dbReference type="Pfam" id="PF02932">
    <property type="entry name" value="Neur_chan_memb"/>
    <property type="match status" value="1"/>
</dbReference>
<evidence type="ECO:0000256" key="7">
    <source>
        <dbReference type="ARBA" id="ARBA00023018"/>
    </source>
</evidence>
<dbReference type="Pfam" id="PF02931">
    <property type="entry name" value="Neur_chan_LBD"/>
    <property type="match status" value="1"/>
</dbReference>
<feature type="transmembrane region" description="Helical" evidence="20">
    <location>
        <begin position="265"/>
        <end position="283"/>
    </location>
</feature>
<keyword evidence="14" id="KW-1071">Ligand-gated ion channel</keyword>
<reference evidence="23" key="1">
    <citation type="journal article" date="2023" name="Science">
        <title>Genome structures resolve the early diversification of teleost fishes.</title>
        <authorList>
            <person name="Parey E."/>
            <person name="Louis A."/>
            <person name="Montfort J."/>
            <person name="Bouchez O."/>
            <person name="Roques C."/>
            <person name="Iampietro C."/>
            <person name="Lluch J."/>
            <person name="Castinel A."/>
            <person name="Donnadieu C."/>
            <person name="Desvignes T."/>
            <person name="Floi Bucao C."/>
            <person name="Jouanno E."/>
            <person name="Wen M."/>
            <person name="Mejri S."/>
            <person name="Dirks R."/>
            <person name="Jansen H."/>
            <person name="Henkel C."/>
            <person name="Chen W.J."/>
            <person name="Zahm M."/>
            <person name="Cabau C."/>
            <person name="Klopp C."/>
            <person name="Thompson A.W."/>
            <person name="Robinson-Rechavi M."/>
            <person name="Braasch I."/>
            <person name="Lecointre G."/>
            <person name="Bobe J."/>
            <person name="Postlethwait J.H."/>
            <person name="Berthelot C."/>
            <person name="Roest Crollius H."/>
            <person name="Guiguen Y."/>
        </authorList>
    </citation>
    <scope>NUCLEOTIDE SEQUENCE</scope>
    <source>
        <strain evidence="23">NC1722</strain>
    </source>
</reference>
<evidence type="ECO:0000256" key="17">
    <source>
        <dbReference type="ARBA" id="ARBA00034430"/>
    </source>
</evidence>
<dbReference type="FunFam" id="1.20.58.390:FF:000008">
    <property type="entry name" value="Cholinergic receptor nicotinic beta 4 subunit"/>
    <property type="match status" value="1"/>
</dbReference>
<evidence type="ECO:0000313" key="24">
    <source>
        <dbReference type="Proteomes" id="UP001221898"/>
    </source>
</evidence>
<comment type="catalytic activity">
    <reaction evidence="17">
        <text>K(+)(in) = K(+)(out)</text>
        <dbReference type="Rhea" id="RHEA:29463"/>
        <dbReference type="ChEBI" id="CHEBI:29103"/>
    </reaction>
</comment>
<gene>
    <name evidence="23" type="ORF">AAFF_G00268100</name>
</gene>
<evidence type="ECO:0000256" key="20">
    <source>
        <dbReference type="RuleBase" id="RU000687"/>
    </source>
</evidence>
<dbReference type="SUPFAM" id="SSF63712">
    <property type="entry name" value="Nicotinic receptor ligand binding domain-like"/>
    <property type="match status" value="1"/>
</dbReference>
<dbReference type="InterPro" id="IPR006029">
    <property type="entry name" value="Neurotrans-gated_channel_TM"/>
</dbReference>
<dbReference type="Gene3D" id="2.70.170.10">
    <property type="entry name" value="Neurotransmitter-gated ion-channel ligand-binding domain"/>
    <property type="match status" value="1"/>
</dbReference>
<evidence type="ECO:0000313" key="23">
    <source>
        <dbReference type="EMBL" id="KAJ8407766.1"/>
    </source>
</evidence>
<comment type="catalytic activity">
    <reaction evidence="18">
        <text>Na(+)(in) = Na(+)(out)</text>
        <dbReference type="Rhea" id="RHEA:34963"/>
        <dbReference type="ChEBI" id="CHEBI:29101"/>
    </reaction>
</comment>
<feature type="transmembrane region" description="Helical" evidence="20">
    <location>
        <begin position="481"/>
        <end position="499"/>
    </location>
</feature>
<keyword evidence="4 20" id="KW-0812">Transmembrane</keyword>
<dbReference type="Gene3D" id="1.20.58.390">
    <property type="entry name" value="Neurotransmitter-gated ion-channel transmembrane domain"/>
    <property type="match status" value="2"/>
</dbReference>
<accession>A0AAD7SU02</accession>
<keyword evidence="7" id="KW-0770">Synapse</keyword>
<dbReference type="FunFam" id="2.70.170.10:FF:000006">
    <property type="entry name" value="Cholinergic receptor nicotinic beta 2 subunit"/>
    <property type="match status" value="1"/>
</dbReference>
<dbReference type="GO" id="GO:0007271">
    <property type="term" value="P:synaptic transmission, cholinergic"/>
    <property type="evidence" value="ECO:0007669"/>
    <property type="project" value="UniProtKB-ARBA"/>
</dbReference>
<evidence type="ECO:0000256" key="19">
    <source>
        <dbReference type="ARBA" id="ARBA00036634"/>
    </source>
</evidence>
<dbReference type="InterPro" id="IPR018000">
    <property type="entry name" value="Neurotransmitter_ion_chnl_CS"/>
</dbReference>
<keyword evidence="2 20" id="KW-0813">Transport</keyword>
<dbReference type="EMBL" id="JAINUG010000037">
    <property type="protein sequence ID" value="KAJ8407766.1"/>
    <property type="molecule type" value="Genomic_DNA"/>
</dbReference>
<evidence type="ECO:0000256" key="18">
    <source>
        <dbReference type="ARBA" id="ARBA00036239"/>
    </source>
</evidence>
<dbReference type="GO" id="GO:0045211">
    <property type="term" value="C:postsynaptic membrane"/>
    <property type="evidence" value="ECO:0007669"/>
    <property type="project" value="UniProtKB-SubCell"/>
</dbReference>
<keyword evidence="15 20" id="KW-0407">Ion channel</keyword>
<feature type="transmembrane region" description="Helical" evidence="20">
    <location>
        <begin position="295"/>
        <end position="316"/>
    </location>
</feature>
<dbReference type="CDD" id="cd19064">
    <property type="entry name" value="LGIC_TM_nAChR"/>
    <property type="match status" value="1"/>
</dbReference>
<evidence type="ECO:0000256" key="12">
    <source>
        <dbReference type="ARBA" id="ARBA00023180"/>
    </source>
</evidence>
<keyword evidence="13" id="KW-0628">Postsynaptic cell membrane</keyword>
<protein>
    <recommendedName>
        <fullName evidence="25">Neuronal acetylcholine receptor subunit beta-4-like</fullName>
    </recommendedName>
</protein>
<feature type="domain" description="Neurotransmitter-gated ion-channel transmembrane" evidence="22">
    <location>
        <begin position="236"/>
        <end position="498"/>
    </location>
</feature>
<evidence type="ECO:0000256" key="4">
    <source>
        <dbReference type="ARBA" id="ARBA00022692"/>
    </source>
</evidence>
<dbReference type="InterPro" id="IPR038050">
    <property type="entry name" value="Neuro_actylchol_rec"/>
</dbReference>
<evidence type="ECO:0000256" key="16">
    <source>
        <dbReference type="ARBA" id="ARBA00034104"/>
    </source>
</evidence>
<keyword evidence="11" id="KW-0675">Receptor</keyword>
<evidence type="ECO:0000256" key="15">
    <source>
        <dbReference type="ARBA" id="ARBA00023303"/>
    </source>
</evidence>
<evidence type="ECO:0008006" key="25">
    <source>
        <dbReference type="Google" id="ProtNLM"/>
    </source>
</evidence>
<organism evidence="23 24">
    <name type="scientific">Aldrovandia affinis</name>
    <dbReference type="NCBI Taxonomy" id="143900"/>
    <lineage>
        <taxon>Eukaryota</taxon>
        <taxon>Metazoa</taxon>
        <taxon>Chordata</taxon>
        <taxon>Craniata</taxon>
        <taxon>Vertebrata</taxon>
        <taxon>Euteleostomi</taxon>
        <taxon>Actinopterygii</taxon>
        <taxon>Neopterygii</taxon>
        <taxon>Teleostei</taxon>
        <taxon>Notacanthiformes</taxon>
        <taxon>Halosauridae</taxon>
        <taxon>Aldrovandia</taxon>
    </lineage>
</organism>
<evidence type="ECO:0000256" key="6">
    <source>
        <dbReference type="ARBA" id="ARBA00022989"/>
    </source>
</evidence>
<feature type="chain" id="PRO_5041770567" description="Neuronal acetylcholine receptor subunit beta-4-like" evidence="20">
    <location>
        <begin position="22"/>
        <end position="523"/>
    </location>
</feature>
<keyword evidence="10" id="KW-1015">Disulfide bond</keyword>
<evidence type="ECO:0000259" key="21">
    <source>
        <dbReference type="Pfam" id="PF02931"/>
    </source>
</evidence>
<dbReference type="InterPro" id="IPR036719">
    <property type="entry name" value="Neuro-gated_channel_TM_sf"/>
</dbReference>